<comment type="similarity">
    <text evidence="1">Belongs to the NmrA-type oxidoreductase family. Isoflavone reductase subfamily.</text>
</comment>
<evidence type="ECO:0000313" key="6">
    <source>
        <dbReference type="Proteomes" id="UP000701341"/>
    </source>
</evidence>
<dbReference type="Proteomes" id="UP000701341">
    <property type="component" value="Unassembled WGS sequence"/>
</dbReference>
<evidence type="ECO:0000313" key="5">
    <source>
        <dbReference type="EMBL" id="KAF7524118.1"/>
    </source>
</evidence>
<gene>
    <name evidence="5" type="ORF">PCG10_006022</name>
</gene>
<dbReference type="GO" id="GO:0016491">
    <property type="term" value="F:oxidoreductase activity"/>
    <property type="evidence" value="ECO:0007669"/>
    <property type="project" value="UniProtKB-KW"/>
</dbReference>
<organism evidence="5 6">
    <name type="scientific">Penicillium crustosum</name>
    <name type="common">Blue mold fungus</name>
    <dbReference type="NCBI Taxonomy" id="36656"/>
    <lineage>
        <taxon>Eukaryota</taxon>
        <taxon>Fungi</taxon>
        <taxon>Dikarya</taxon>
        <taxon>Ascomycota</taxon>
        <taxon>Pezizomycotina</taxon>
        <taxon>Eurotiomycetes</taxon>
        <taxon>Eurotiomycetidae</taxon>
        <taxon>Eurotiales</taxon>
        <taxon>Aspergillaceae</taxon>
        <taxon>Penicillium</taxon>
    </lineage>
</organism>
<dbReference type="OrthoDB" id="419598at2759"/>
<accession>A0A9P5GMC4</accession>
<keyword evidence="2" id="KW-0521">NADP</keyword>
<dbReference type="EMBL" id="JAAOZQ010000039">
    <property type="protein sequence ID" value="KAF7524118.1"/>
    <property type="molecule type" value="Genomic_DNA"/>
</dbReference>
<name>A0A9P5GMC4_PENCR</name>
<proteinExistence type="inferred from homology"/>
<keyword evidence="6" id="KW-1185">Reference proteome</keyword>
<evidence type="ECO:0000256" key="2">
    <source>
        <dbReference type="ARBA" id="ARBA00022857"/>
    </source>
</evidence>
<dbReference type="Pfam" id="PF13460">
    <property type="entry name" value="NAD_binding_10"/>
    <property type="match status" value="1"/>
</dbReference>
<evidence type="ECO:0000256" key="3">
    <source>
        <dbReference type="ARBA" id="ARBA00023002"/>
    </source>
</evidence>
<dbReference type="Gene3D" id="3.40.50.720">
    <property type="entry name" value="NAD(P)-binding Rossmann-like Domain"/>
    <property type="match status" value="1"/>
</dbReference>
<reference evidence="5" key="1">
    <citation type="submission" date="2020-02" db="EMBL/GenBank/DDBJ databases">
        <authorList>
            <person name="Lichtner F.J."/>
        </authorList>
    </citation>
    <scope>NUCLEOTIDE SEQUENCE</scope>
    <source>
        <strain evidence="5">G10</strain>
    </source>
</reference>
<protein>
    <recommendedName>
        <fullName evidence="4">NAD(P)-binding domain-containing protein</fullName>
    </recommendedName>
</protein>
<dbReference type="InterPro" id="IPR016040">
    <property type="entry name" value="NAD(P)-bd_dom"/>
</dbReference>
<sequence length="309" mass="34566">MSITVGIAGITGKFAKRLVSHLLKQDGVSIRGYCRDPSKVPEAISSSPQVTIFKGDALDNEAIRTFVTGSDVVVCCYLGDDTLMVDGQKALIDSCEESQVPRYVASDWALDYTKLKLGELFPKDPMIHVKAYLDTKKVQGVHIHVGGFMEPIFSSFFNIFDPSTNTFRYWGDGSEIMEGTTYENAAEFTAAVVVDPKATGIIRFLGGRSTIQEIAQSFAKVHGIKPTLESRGSLEELYKTMHDKREKNPADIYGYMSLFFYYYWINGQTFVGTDLDNAKYPSVQAISWEDFIRQWPLEQLPNAYFSLSA</sequence>
<feature type="domain" description="NAD(P)-binding" evidence="4">
    <location>
        <begin position="9"/>
        <end position="137"/>
    </location>
</feature>
<dbReference type="SUPFAM" id="SSF51735">
    <property type="entry name" value="NAD(P)-binding Rossmann-fold domains"/>
    <property type="match status" value="1"/>
</dbReference>
<evidence type="ECO:0000259" key="4">
    <source>
        <dbReference type="Pfam" id="PF13460"/>
    </source>
</evidence>
<keyword evidence="3" id="KW-0560">Oxidoreductase</keyword>
<dbReference type="PANTHER" id="PTHR47706">
    <property type="entry name" value="NMRA-LIKE FAMILY PROTEIN"/>
    <property type="match status" value="1"/>
</dbReference>
<comment type="caution">
    <text evidence="5">The sequence shown here is derived from an EMBL/GenBank/DDBJ whole genome shotgun (WGS) entry which is preliminary data.</text>
</comment>
<dbReference type="AlphaFoldDB" id="A0A9P5GMC4"/>
<evidence type="ECO:0000256" key="1">
    <source>
        <dbReference type="ARBA" id="ARBA00005725"/>
    </source>
</evidence>
<dbReference type="InterPro" id="IPR051609">
    <property type="entry name" value="NmrA/Isoflavone_reductase-like"/>
</dbReference>
<dbReference type="PANTHER" id="PTHR47706:SF9">
    <property type="entry name" value="NMRA-LIKE DOMAIN-CONTAINING PROTEIN-RELATED"/>
    <property type="match status" value="1"/>
</dbReference>
<dbReference type="InterPro" id="IPR036291">
    <property type="entry name" value="NAD(P)-bd_dom_sf"/>
</dbReference>